<dbReference type="EMBL" id="LVVM01004885">
    <property type="protein sequence ID" value="OJA11892.1"/>
    <property type="molecule type" value="Genomic_DNA"/>
</dbReference>
<gene>
    <name evidence="2" type="ORF">AZE42_08952</name>
</gene>
<protein>
    <recommendedName>
        <fullName evidence="1">DH domain-containing protein</fullName>
    </recommendedName>
</protein>
<dbReference type="PROSITE" id="PS50010">
    <property type="entry name" value="DH_2"/>
    <property type="match status" value="1"/>
</dbReference>
<keyword evidence="3" id="KW-1185">Reference proteome</keyword>
<dbReference type="Gene3D" id="1.20.900.10">
    <property type="entry name" value="Dbl homology (DH) domain"/>
    <property type="match status" value="1"/>
</dbReference>
<dbReference type="Proteomes" id="UP000183567">
    <property type="component" value="Unassembled WGS sequence"/>
</dbReference>
<evidence type="ECO:0000313" key="3">
    <source>
        <dbReference type="Proteomes" id="UP000183567"/>
    </source>
</evidence>
<dbReference type="AlphaFoldDB" id="A0A1J8QJG0"/>
<reference evidence="2 3" key="1">
    <citation type="submission" date="2016-03" db="EMBL/GenBank/DDBJ databases">
        <title>Comparative genomics of the ectomycorrhizal sister species Rhizopogon vinicolor and Rhizopogon vesiculosus (Basidiomycota: Boletales) reveals a divergence of the mating type B locus.</title>
        <authorList>
            <person name="Mujic A.B."/>
            <person name="Kuo A."/>
            <person name="Tritt A."/>
            <person name="Lipzen A."/>
            <person name="Chen C."/>
            <person name="Johnson J."/>
            <person name="Sharma A."/>
            <person name="Barry K."/>
            <person name="Grigoriev I.V."/>
            <person name="Spatafora J.W."/>
        </authorList>
    </citation>
    <scope>NUCLEOTIDE SEQUENCE [LARGE SCALE GENOMIC DNA]</scope>
    <source>
        <strain evidence="2 3">AM-OR11-056</strain>
    </source>
</reference>
<proteinExistence type="predicted"/>
<organism evidence="2 3">
    <name type="scientific">Rhizopogon vesiculosus</name>
    <dbReference type="NCBI Taxonomy" id="180088"/>
    <lineage>
        <taxon>Eukaryota</taxon>
        <taxon>Fungi</taxon>
        <taxon>Dikarya</taxon>
        <taxon>Basidiomycota</taxon>
        <taxon>Agaricomycotina</taxon>
        <taxon>Agaricomycetes</taxon>
        <taxon>Agaricomycetidae</taxon>
        <taxon>Boletales</taxon>
        <taxon>Suillineae</taxon>
        <taxon>Rhizopogonaceae</taxon>
        <taxon>Rhizopogon</taxon>
    </lineage>
</organism>
<dbReference type="OrthoDB" id="660555at2759"/>
<dbReference type="SUPFAM" id="SSF48065">
    <property type="entry name" value="DBL homology domain (DH-domain)"/>
    <property type="match status" value="1"/>
</dbReference>
<dbReference type="GO" id="GO:0005085">
    <property type="term" value="F:guanyl-nucleotide exchange factor activity"/>
    <property type="evidence" value="ECO:0007669"/>
    <property type="project" value="InterPro"/>
</dbReference>
<comment type="caution">
    <text evidence="2">The sequence shown here is derived from an EMBL/GenBank/DDBJ whole genome shotgun (WGS) entry which is preliminary data.</text>
</comment>
<dbReference type="InterPro" id="IPR035899">
    <property type="entry name" value="DBL_dom_sf"/>
</dbReference>
<dbReference type="InterPro" id="IPR000219">
    <property type="entry name" value="DH_dom"/>
</dbReference>
<dbReference type="STRING" id="180088.A0A1J8QJG0"/>
<accession>A0A1J8QJG0</accession>
<dbReference type="Pfam" id="PF00621">
    <property type="entry name" value="RhoGEF"/>
    <property type="match status" value="1"/>
</dbReference>
<evidence type="ECO:0000313" key="2">
    <source>
        <dbReference type="EMBL" id="OJA11892.1"/>
    </source>
</evidence>
<sequence length="268" mass="30050">MQPNAGKRKARSVAAFAEAGIIAGERCWQVIGGCPCITAVTDCKFMQKAADFVPAGAAGAWTIWDALRWSWKSAVLWRYRSHRVSRTPVPVDAAREAKRAKVVREFWGTERSYIGGLDLVHDHFLTPIIASLDSPRPLLTREELTTIFSTFIDIGNFHRRRSVPASESESEPAAPPPTPPLTFPLLLSIPPSYLRSPIPFHFSLIHLVPLPYSYARKSAKLKLTDWLLIIVQRCPRLDPPPSPLAFPYLYTPFITAFSKFHFLSRPSS</sequence>
<feature type="domain" description="DH" evidence="1">
    <location>
        <begin position="98"/>
        <end position="160"/>
    </location>
</feature>
<evidence type="ECO:0000259" key="1">
    <source>
        <dbReference type="PROSITE" id="PS50010"/>
    </source>
</evidence>
<name>A0A1J8QJG0_9AGAM</name>